<accession>A0AAD2HGE7</accession>
<dbReference type="EMBL" id="CAVNYO010000405">
    <property type="protein sequence ID" value="CAK5275421.1"/>
    <property type="molecule type" value="Genomic_DNA"/>
</dbReference>
<protein>
    <submittedName>
        <fullName evidence="1">Uncharacterized protein</fullName>
    </submittedName>
</protein>
<evidence type="ECO:0000313" key="1">
    <source>
        <dbReference type="EMBL" id="CAK5275421.1"/>
    </source>
</evidence>
<keyword evidence="2" id="KW-1185">Reference proteome</keyword>
<name>A0AAD2HGE7_9AGAR</name>
<organism evidence="1 2">
    <name type="scientific">Mycena citricolor</name>
    <dbReference type="NCBI Taxonomy" id="2018698"/>
    <lineage>
        <taxon>Eukaryota</taxon>
        <taxon>Fungi</taxon>
        <taxon>Dikarya</taxon>
        <taxon>Basidiomycota</taxon>
        <taxon>Agaricomycotina</taxon>
        <taxon>Agaricomycetes</taxon>
        <taxon>Agaricomycetidae</taxon>
        <taxon>Agaricales</taxon>
        <taxon>Marasmiineae</taxon>
        <taxon>Mycenaceae</taxon>
        <taxon>Mycena</taxon>
    </lineage>
</organism>
<dbReference type="Proteomes" id="UP001295794">
    <property type="component" value="Unassembled WGS sequence"/>
</dbReference>
<comment type="caution">
    <text evidence="1">The sequence shown here is derived from an EMBL/GenBank/DDBJ whole genome shotgun (WGS) entry which is preliminary data.</text>
</comment>
<sequence length="264" mass="30109">MAPAQTPGFEDILDTGVNNGWYDPGVLLQALVFRWVFIPWLQAELDAYRNHINMTAKRHDCNKILPHGVPQHMMEFPEEYAILDFKIKVKPEHISTVRNQYASPDHDIFNLVPPDFEAYIGEFYTDLGSPSVNRNTCWDVYWQLLHHFERFDETHHVPTTVDDLWGFALTQAENEYRDEIPPIPNLRPLRGGDDIVGRDGAYYMGGVNGGDGLDLEQNAALCRLIDHVEPVVPGASDGPSSEEDVFAWFSDKEEANELNVPDEW</sequence>
<proteinExistence type="predicted"/>
<evidence type="ECO:0000313" key="2">
    <source>
        <dbReference type="Proteomes" id="UP001295794"/>
    </source>
</evidence>
<reference evidence="1" key="1">
    <citation type="submission" date="2023-11" db="EMBL/GenBank/DDBJ databases">
        <authorList>
            <person name="De Vega J J."/>
            <person name="De Vega J J."/>
        </authorList>
    </citation>
    <scope>NUCLEOTIDE SEQUENCE</scope>
</reference>
<gene>
    <name evidence="1" type="ORF">MYCIT1_LOCUS23150</name>
</gene>
<dbReference type="AlphaFoldDB" id="A0AAD2HGE7"/>